<keyword evidence="3" id="KW-1185">Reference proteome</keyword>
<feature type="region of interest" description="Disordered" evidence="1">
    <location>
        <begin position="1"/>
        <end position="25"/>
    </location>
</feature>
<organism evidence="2 3">
    <name type="scientific">Gigaspora margarita</name>
    <dbReference type="NCBI Taxonomy" id="4874"/>
    <lineage>
        <taxon>Eukaryota</taxon>
        <taxon>Fungi</taxon>
        <taxon>Fungi incertae sedis</taxon>
        <taxon>Mucoromycota</taxon>
        <taxon>Glomeromycotina</taxon>
        <taxon>Glomeromycetes</taxon>
        <taxon>Diversisporales</taxon>
        <taxon>Gigasporaceae</taxon>
        <taxon>Gigaspora</taxon>
    </lineage>
</organism>
<proteinExistence type="predicted"/>
<gene>
    <name evidence="2" type="ORF">GMARGA_LOCUS1398</name>
</gene>
<evidence type="ECO:0000313" key="3">
    <source>
        <dbReference type="Proteomes" id="UP000789901"/>
    </source>
</evidence>
<accession>A0ABM8VZ92</accession>
<reference evidence="2 3" key="1">
    <citation type="submission" date="2021-06" db="EMBL/GenBank/DDBJ databases">
        <authorList>
            <person name="Kallberg Y."/>
            <person name="Tangrot J."/>
            <person name="Rosling A."/>
        </authorList>
    </citation>
    <scope>NUCLEOTIDE SEQUENCE [LARGE SCALE GENOMIC DNA]</scope>
    <source>
        <strain evidence="2 3">120-4 pot B 10/14</strain>
    </source>
</reference>
<protein>
    <submittedName>
        <fullName evidence="2">9979_t:CDS:1</fullName>
    </submittedName>
</protein>
<dbReference type="Proteomes" id="UP000789901">
    <property type="component" value="Unassembled WGS sequence"/>
</dbReference>
<comment type="caution">
    <text evidence="2">The sequence shown here is derived from an EMBL/GenBank/DDBJ whole genome shotgun (WGS) entry which is preliminary data.</text>
</comment>
<name>A0ABM8VZ92_GIGMA</name>
<sequence>MPKGWAFPANAKFGKKGRGKKIKKSKDKLTAQEMHLELKKFAQSGEIDDEDISQVSMIHN</sequence>
<dbReference type="EMBL" id="CAJVQB010000360">
    <property type="protein sequence ID" value="CAG8484274.1"/>
    <property type="molecule type" value="Genomic_DNA"/>
</dbReference>
<evidence type="ECO:0000256" key="1">
    <source>
        <dbReference type="SAM" id="MobiDB-lite"/>
    </source>
</evidence>
<evidence type="ECO:0000313" key="2">
    <source>
        <dbReference type="EMBL" id="CAG8484274.1"/>
    </source>
</evidence>
<feature type="compositionally biased region" description="Basic residues" evidence="1">
    <location>
        <begin position="13"/>
        <end position="25"/>
    </location>
</feature>